<sequence length="81" mass="9701">MEKKQYIYLGNNIEFKNFSFSKGVVYFENDKIKEIMEKFPLIKKILIDIEVIGKIERNENIFTVITNQLKEQIKEEDRNGL</sequence>
<dbReference type="KEGG" id="lrug:AB8B22_08430"/>
<dbReference type="AlphaFoldDB" id="A0AB39VFH1"/>
<name>A0AB39VFH1_9FUSO</name>
<dbReference type="EMBL" id="CP165644">
    <property type="protein sequence ID" value="XDU66430.1"/>
    <property type="molecule type" value="Genomic_DNA"/>
</dbReference>
<dbReference type="RefSeq" id="WP_178937267.1">
    <property type="nucleotide sequence ID" value="NZ_CP165644.1"/>
</dbReference>
<evidence type="ECO:0000313" key="1">
    <source>
        <dbReference type="EMBL" id="XDU66430.1"/>
    </source>
</evidence>
<protein>
    <submittedName>
        <fullName evidence="1">Uncharacterized protein</fullName>
    </submittedName>
</protein>
<reference evidence="1" key="1">
    <citation type="submission" date="2024-07" db="EMBL/GenBank/DDBJ databases">
        <authorList>
            <person name="Li X.-J."/>
            <person name="Wang X."/>
        </authorList>
    </citation>
    <scope>NUCLEOTIDE SEQUENCE</scope>
    <source>
        <strain evidence="1">HSP-334</strain>
    </source>
</reference>
<organism evidence="1">
    <name type="scientific">Leptotrichia rugosa</name>
    <dbReference type="NCBI Taxonomy" id="3239302"/>
    <lineage>
        <taxon>Bacteria</taxon>
        <taxon>Fusobacteriati</taxon>
        <taxon>Fusobacteriota</taxon>
        <taxon>Fusobacteriia</taxon>
        <taxon>Fusobacteriales</taxon>
        <taxon>Leptotrichiaceae</taxon>
        <taxon>Leptotrichia</taxon>
    </lineage>
</organism>
<proteinExistence type="predicted"/>
<accession>A0AB39VFH1</accession>
<gene>
    <name evidence="1" type="ORF">AB8B22_08430</name>
</gene>